<accession>A0A3L8SJQ2</accession>
<feature type="compositionally biased region" description="Basic and acidic residues" evidence="1">
    <location>
        <begin position="116"/>
        <end position="128"/>
    </location>
</feature>
<gene>
    <name evidence="2" type="ORF">DV515_00006531</name>
</gene>
<protein>
    <submittedName>
        <fullName evidence="2">Uncharacterized protein</fullName>
    </submittedName>
</protein>
<feature type="region of interest" description="Disordered" evidence="1">
    <location>
        <begin position="116"/>
        <end position="137"/>
    </location>
</feature>
<organism evidence="2 3">
    <name type="scientific">Chloebia gouldiae</name>
    <name type="common">Gouldian finch</name>
    <name type="synonym">Erythrura gouldiae</name>
    <dbReference type="NCBI Taxonomy" id="44316"/>
    <lineage>
        <taxon>Eukaryota</taxon>
        <taxon>Metazoa</taxon>
        <taxon>Chordata</taxon>
        <taxon>Craniata</taxon>
        <taxon>Vertebrata</taxon>
        <taxon>Euteleostomi</taxon>
        <taxon>Archelosauria</taxon>
        <taxon>Archosauria</taxon>
        <taxon>Dinosauria</taxon>
        <taxon>Saurischia</taxon>
        <taxon>Theropoda</taxon>
        <taxon>Coelurosauria</taxon>
        <taxon>Aves</taxon>
        <taxon>Neognathae</taxon>
        <taxon>Neoaves</taxon>
        <taxon>Telluraves</taxon>
        <taxon>Australaves</taxon>
        <taxon>Passeriformes</taxon>
        <taxon>Passeroidea</taxon>
        <taxon>Passeridae</taxon>
        <taxon>Chloebia</taxon>
    </lineage>
</organism>
<dbReference type="AlphaFoldDB" id="A0A3L8SJQ2"/>
<proteinExistence type="predicted"/>
<evidence type="ECO:0000313" key="2">
    <source>
        <dbReference type="EMBL" id="RLW03257.1"/>
    </source>
</evidence>
<dbReference type="Proteomes" id="UP000276834">
    <property type="component" value="Unassembled WGS sequence"/>
</dbReference>
<reference evidence="2 3" key="1">
    <citation type="journal article" date="2018" name="Proc. R. Soc. B">
        <title>A non-coding region near Follistatin controls head colour polymorphism in the Gouldian finch.</title>
        <authorList>
            <person name="Toomey M.B."/>
            <person name="Marques C.I."/>
            <person name="Andrade P."/>
            <person name="Araujo P.M."/>
            <person name="Sabatino S."/>
            <person name="Gazda M.A."/>
            <person name="Afonso S."/>
            <person name="Lopes R.J."/>
            <person name="Corbo J.C."/>
            <person name="Carneiro M."/>
        </authorList>
    </citation>
    <scope>NUCLEOTIDE SEQUENCE [LARGE SCALE GENOMIC DNA]</scope>
    <source>
        <strain evidence="2">Red01</strain>
        <tissue evidence="2">Muscle</tissue>
    </source>
</reference>
<keyword evidence="3" id="KW-1185">Reference proteome</keyword>
<evidence type="ECO:0000313" key="3">
    <source>
        <dbReference type="Proteomes" id="UP000276834"/>
    </source>
</evidence>
<sequence length="137" mass="15184">MLEVESACLQSEKKILPQANTDLQLSTRYHQDDMSKVKVVAQQISGCLAENSEESGQDDRKGCDEVSSSLVPEHIAKKESANSSELWYSTVSHDVKHEISAIDSNSKTEYALISVPERKANVTSPEEHSEYDDVLVT</sequence>
<evidence type="ECO:0000256" key="1">
    <source>
        <dbReference type="SAM" id="MobiDB-lite"/>
    </source>
</evidence>
<name>A0A3L8SJQ2_CHLGU</name>
<feature type="region of interest" description="Disordered" evidence="1">
    <location>
        <begin position="50"/>
        <end position="84"/>
    </location>
</feature>
<dbReference type="EMBL" id="QUSF01000016">
    <property type="protein sequence ID" value="RLW03257.1"/>
    <property type="molecule type" value="Genomic_DNA"/>
</dbReference>
<comment type="caution">
    <text evidence="2">The sequence shown here is derived from an EMBL/GenBank/DDBJ whole genome shotgun (WGS) entry which is preliminary data.</text>
</comment>
<dbReference type="OrthoDB" id="9218701at2759"/>